<accession>A0AAN8KDW9</accession>
<dbReference type="EMBL" id="JAZGQO010000001">
    <property type="protein sequence ID" value="KAK6194930.1"/>
    <property type="molecule type" value="Genomic_DNA"/>
</dbReference>
<comment type="caution">
    <text evidence="1">The sequence shown here is derived from an EMBL/GenBank/DDBJ whole genome shotgun (WGS) entry which is preliminary data.</text>
</comment>
<keyword evidence="2" id="KW-1185">Reference proteome</keyword>
<dbReference type="Proteomes" id="UP001347796">
    <property type="component" value="Unassembled WGS sequence"/>
</dbReference>
<reference evidence="1 2" key="1">
    <citation type="submission" date="2024-01" db="EMBL/GenBank/DDBJ databases">
        <title>The genome of the rayed Mediterranean limpet Patella caerulea (Linnaeus, 1758).</title>
        <authorList>
            <person name="Anh-Thu Weber A."/>
            <person name="Halstead-Nussloch G."/>
        </authorList>
    </citation>
    <scope>NUCLEOTIDE SEQUENCE [LARGE SCALE GENOMIC DNA]</scope>
    <source>
        <strain evidence="1">AATW-2023a</strain>
        <tissue evidence="1">Whole specimen</tissue>
    </source>
</reference>
<evidence type="ECO:0000313" key="2">
    <source>
        <dbReference type="Proteomes" id="UP001347796"/>
    </source>
</evidence>
<organism evidence="1 2">
    <name type="scientific">Patella caerulea</name>
    <name type="common">Rayed Mediterranean limpet</name>
    <dbReference type="NCBI Taxonomy" id="87958"/>
    <lineage>
        <taxon>Eukaryota</taxon>
        <taxon>Metazoa</taxon>
        <taxon>Spiralia</taxon>
        <taxon>Lophotrochozoa</taxon>
        <taxon>Mollusca</taxon>
        <taxon>Gastropoda</taxon>
        <taxon>Patellogastropoda</taxon>
        <taxon>Patelloidea</taxon>
        <taxon>Patellidae</taxon>
        <taxon>Patella</taxon>
    </lineage>
</organism>
<gene>
    <name evidence="1" type="ORF">SNE40_000460</name>
</gene>
<protein>
    <submittedName>
        <fullName evidence="1">Uncharacterized protein</fullName>
    </submittedName>
</protein>
<proteinExistence type="predicted"/>
<evidence type="ECO:0000313" key="1">
    <source>
        <dbReference type="EMBL" id="KAK6194930.1"/>
    </source>
</evidence>
<sequence>MEALLTRHMSVGKHSMIAVMDTKFDKIARKWGSRIDEITQKRTVAGLSTQAGSGESLLEPVSAGWALKIAQKRQVYSVNVKKRLVEEFLKGVDTGKKEDPGAVSKRLKASFPKSDWMSARQIAAYFSRLSVLQKSGRLNVQMNLLDDNEDAKAADDAQKRYQLRQRIIKDIDE</sequence>
<name>A0AAN8KDW9_PATCE</name>
<dbReference type="AlphaFoldDB" id="A0AAN8KDW9"/>